<dbReference type="InterPro" id="IPR019734">
    <property type="entry name" value="TPR_rpt"/>
</dbReference>
<dbReference type="WBParaSite" id="HDID_0000717801-mRNA-1">
    <property type="protein sequence ID" value="HDID_0000717801-mRNA-1"/>
    <property type="gene ID" value="HDID_0000717801"/>
</dbReference>
<feature type="compositionally biased region" description="Low complexity" evidence="1">
    <location>
        <begin position="328"/>
        <end position="343"/>
    </location>
</feature>
<dbReference type="STRING" id="6216.A0A0R3SQ54"/>
<dbReference type="Proteomes" id="UP000274504">
    <property type="component" value="Unassembled WGS sequence"/>
</dbReference>
<dbReference type="SMART" id="SM00028">
    <property type="entry name" value="TPR"/>
    <property type="match status" value="4"/>
</dbReference>
<dbReference type="OrthoDB" id="9971204at2759"/>
<dbReference type="InterPro" id="IPR029638">
    <property type="entry name" value="FAM78"/>
</dbReference>
<sequence length="700" mass="81122">MSPLTVDKIHISNFQAYYDDSTKTDTKETDEMLYYKTQNFYCKVGIELPTCTADRNWSIGLVQACDYMHLENNYGGLGKSLWEFHPLKSGLRQFINDSDGRQYPFYSISQSLYGIKRGIVKRAYVNLQIKDYFHPSVVWTLPYSRGVHLTEIRRNQRFYIWLVAIKHGRKACGQEDEVHIMQKLRWEYDLHMEIDPHMPIGQKVRRIYDTQGDSISMCDFNPSQKLPPEATHAPHCNAAQSLIWYPRDQARHSRILVPPKQIIVPWEKWVCDMLGPSARALQLKPDSVKCLIKRSKCFMYIARYREGMDDIRKALELEPKCHDPLGIQSNESSSQPQYNSSESMKNSKHLTSLMGKSFDAAQHFSELGREEGRYEKYLKNSKEIRELTAEIYRYLERRSEFWHQLNPTIGHPPKQLEKRAKRKITSADQLHALQRIAQMLQDVSDVQHAGDHEMALRLCSALRKDLKQLGSDFADLNEILADLNAFEGVSHYHLHNFKEAHKAFNNQVKICGNSNLQQHLPRGLENLGRAYAKLENYRAAKDMWLERLKYDSDDQDKMWLQFEIAFCNFELGEYEEAIADSLAVKRMAETASNMNWVLKASILIAQSNLALNNLSEAQVYLQNAQYAAYVSSYEPGKVYEFAEDCTAINNQQQCLCRCVSSRSSKNKRLGYGYHRGCFRAIIDQIPYLRRPPGPSFLVVN</sequence>
<protein>
    <submittedName>
        <fullName evidence="4">TPR_REGION domain-containing protein</fullName>
    </submittedName>
</protein>
<reference evidence="2 3" key="2">
    <citation type="submission" date="2018-11" db="EMBL/GenBank/DDBJ databases">
        <authorList>
            <consortium name="Pathogen Informatics"/>
        </authorList>
    </citation>
    <scope>NUCLEOTIDE SEQUENCE [LARGE SCALE GENOMIC DNA]</scope>
</reference>
<dbReference type="PANTHER" id="PTHR31655:SF7">
    <property type="entry name" value="PROTEIN FAM78A"/>
    <property type="match status" value="1"/>
</dbReference>
<evidence type="ECO:0000313" key="3">
    <source>
        <dbReference type="Proteomes" id="UP000274504"/>
    </source>
</evidence>
<accession>A0A0R3SQ54</accession>
<organism evidence="4">
    <name type="scientific">Hymenolepis diminuta</name>
    <name type="common">Rat tapeworm</name>
    <dbReference type="NCBI Taxonomy" id="6216"/>
    <lineage>
        <taxon>Eukaryota</taxon>
        <taxon>Metazoa</taxon>
        <taxon>Spiralia</taxon>
        <taxon>Lophotrochozoa</taxon>
        <taxon>Platyhelminthes</taxon>
        <taxon>Cestoda</taxon>
        <taxon>Eucestoda</taxon>
        <taxon>Cyclophyllidea</taxon>
        <taxon>Hymenolepididae</taxon>
        <taxon>Hymenolepis</taxon>
    </lineage>
</organism>
<dbReference type="PANTHER" id="PTHR31655">
    <property type="entry name" value="PROTEIN FAM78A"/>
    <property type="match status" value="1"/>
</dbReference>
<evidence type="ECO:0000313" key="2">
    <source>
        <dbReference type="EMBL" id="VDL59494.1"/>
    </source>
</evidence>
<evidence type="ECO:0000313" key="4">
    <source>
        <dbReference type="WBParaSite" id="HDID_0000717801-mRNA-1"/>
    </source>
</evidence>
<gene>
    <name evidence="2" type="ORF">HDID_LOCUS7176</name>
</gene>
<name>A0A0R3SQ54_HYMDI</name>
<evidence type="ECO:0000256" key="1">
    <source>
        <dbReference type="SAM" id="MobiDB-lite"/>
    </source>
</evidence>
<feature type="region of interest" description="Disordered" evidence="1">
    <location>
        <begin position="323"/>
        <end position="346"/>
    </location>
</feature>
<proteinExistence type="predicted"/>
<dbReference type="EMBL" id="UYSG01010911">
    <property type="protein sequence ID" value="VDL59494.1"/>
    <property type="molecule type" value="Genomic_DNA"/>
</dbReference>
<reference evidence="4" key="1">
    <citation type="submission" date="2017-02" db="UniProtKB">
        <authorList>
            <consortium name="WormBaseParasite"/>
        </authorList>
    </citation>
    <scope>IDENTIFICATION</scope>
</reference>
<dbReference type="AlphaFoldDB" id="A0A0R3SQ54"/>
<dbReference type="InterPro" id="IPR011990">
    <property type="entry name" value="TPR-like_helical_dom_sf"/>
</dbReference>
<dbReference type="Gene3D" id="1.25.40.10">
    <property type="entry name" value="Tetratricopeptide repeat domain"/>
    <property type="match status" value="2"/>
</dbReference>
<dbReference type="SUPFAM" id="SSF48452">
    <property type="entry name" value="TPR-like"/>
    <property type="match status" value="1"/>
</dbReference>